<dbReference type="InterPro" id="IPR003646">
    <property type="entry name" value="SH3-like_bac-type"/>
</dbReference>
<proteinExistence type="predicted"/>
<keyword evidence="2" id="KW-0961">Cell wall biogenesis/degradation</keyword>
<dbReference type="Pfam" id="PF01520">
    <property type="entry name" value="Amidase_3"/>
    <property type="match status" value="1"/>
</dbReference>
<dbReference type="EC" id="3.5.1.28" evidence="6"/>
<comment type="caution">
    <text evidence="6">The sequence shown here is derived from an EMBL/GenBank/DDBJ whole genome shotgun (WGS) entry which is preliminary data.</text>
</comment>
<dbReference type="GO" id="GO:0008745">
    <property type="term" value="F:N-acetylmuramoyl-L-alanine amidase activity"/>
    <property type="evidence" value="ECO:0007669"/>
    <property type="project" value="UniProtKB-EC"/>
</dbReference>
<accession>A0ABW1LAU7</accession>
<keyword evidence="1 6" id="KW-0378">Hydrolase</keyword>
<dbReference type="EMBL" id="JBHSRI010000023">
    <property type="protein sequence ID" value="MFC6040416.1"/>
    <property type="molecule type" value="Genomic_DNA"/>
</dbReference>
<feature type="domain" description="SLH" evidence="4">
    <location>
        <begin position="85"/>
        <end position="148"/>
    </location>
</feature>
<dbReference type="Gene3D" id="3.40.630.40">
    <property type="entry name" value="Zn-dependent exopeptidases"/>
    <property type="match status" value="1"/>
</dbReference>
<evidence type="ECO:0000313" key="7">
    <source>
        <dbReference type="Proteomes" id="UP001596170"/>
    </source>
</evidence>
<gene>
    <name evidence="6" type="ORF">ACFPYN_13395</name>
</gene>
<dbReference type="InterPro" id="IPR001119">
    <property type="entry name" value="SLH_dom"/>
</dbReference>
<reference evidence="7" key="1">
    <citation type="journal article" date="2019" name="Int. J. Syst. Evol. Microbiol.">
        <title>The Global Catalogue of Microorganisms (GCM) 10K type strain sequencing project: providing services to taxonomists for standard genome sequencing and annotation.</title>
        <authorList>
            <consortium name="The Broad Institute Genomics Platform"/>
            <consortium name="The Broad Institute Genome Sequencing Center for Infectious Disease"/>
            <person name="Wu L."/>
            <person name="Ma J."/>
        </authorList>
    </citation>
    <scope>NUCLEOTIDE SEQUENCE [LARGE SCALE GENOMIC DNA]</scope>
    <source>
        <strain evidence="7">CCUG 54527</strain>
    </source>
</reference>
<evidence type="ECO:0000313" key="6">
    <source>
        <dbReference type="EMBL" id="MFC6040416.1"/>
    </source>
</evidence>
<dbReference type="Pfam" id="PF00395">
    <property type="entry name" value="SLH"/>
    <property type="match status" value="2"/>
</dbReference>
<feature type="signal peptide" evidence="3">
    <location>
        <begin position="1"/>
        <end position="25"/>
    </location>
</feature>
<dbReference type="PROSITE" id="PS51781">
    <property type="entry name" value="SH3B"/>
    <property type="match status" value="1"/>
</dbReference>
<dbReference type="RefSeq" id="WP_377734868.1">
    <property type="nucleotide sequence ID" value="NZ_JBHSRI010000023.1"/>
</dbReference>
<dbReference type="PROSITE" id="PS51272">
    <property type="entry name" value="SLH"/>
    <property type="match status" value="2"/>
</dbReference>
<keyword evidence="3" id="KW-0732">Signal</keyword>
<feature type="domain" description="SLH" evidence="4">
    <location>
        <begin position="25"/>
        <end position="84"/>
    </location>
</feature>
<protein>
    <submittedName>
        <fullName evidence="6">N-acetylmuramoyl-L-alanine amidase</fullName>
        <ecNumber evidence="6">3.5.1.28</ecNumber>
    </submittedName>
</protein>
<evidence type="ECO:0000256" key="1">
    <source>
        <dbReference type="ARBA" id="ARBA00022801"/>
    </source>
</evidence>
<organism evidence="6 7">
    <name type="scientific">Paenisporosarcina macmurdoensis</name>
    <dbReference type="NCBI Taxonomy" id="212659"/>
    <lineage>
        <taxon>Bacteria</taxon>
        <taxon>Bacillati</taxon>
        <taxon>Bacillota</taxon>
        <taxon>Bacilli</taxon>
        <taxon>Bacillales</taxon>
        <taxon>Caryophanaceae</taxon>
        <taxon>Paenisporosarcina</taxon>
    </lineage>
</organism>
<name>A0ABW1LAU7_9BACL</name>
<dbReference type="CDD" id="cd02696">
    <property type="entry name" value="MurNAc-LAA"/>
    <property type="match status" value="1"/>
</dbReference>
<dbReference type="Gene3D" id="2.30.30.40">
    <property type="entry name" value="SH3 Domains"/>
    <property type="match status" value="1"/>
</dbReference>
<dbReference type="PANTHER" id="PTHR30404:SF0">
    <property type="entry name" value="N-ACETYLMURAMOYL-L-ALANINE AMIDASE AMIC"/>
    <property type="match status" value="1"/>
</dbReference>
<feature type="chain" id="PRO_5045221011" evidence="3">
    <location>
        <begin position="26"/>
        <end position="503"/>
    </location>
</feature>
<dbReference type="SUPFAM" id="SSF53187">
    <property type="entry name" value="Zn-dependent exopeptidases"/>
    <property type="match status" value="1"/>
</dbReference>
<dbReference type="SMART" id="SM00646">
    <property type="entry name" value="Ami_3"/>
    <property type="match status" value="1"/>
</dbReference>
<dbReference type="InterPro" id="IPR002508">
    <property type="entry name" value="MurNAc-LAA_cat"/>
</dbReference>
<dbReference type="InterPro" id="IPR050695">
    <property type="entry name" value="N-acetylmuramoyl_amidase_3"/>
</dbReference>
<sequence>MKKWISLVALILLVSNFVPINSASANTSFSDVGTTHRAQAEIYYLVQGGIAGGVSSSQFVPDKQVTRGEAAAMIGRALGMNGERLNTKFSDVSSSNFASGYIKEMVEKGIISGFPNGTFRPYQTLTRGQMAVLMNRAFNYGANTVSVASSNLINKGIAQGMTDGTFGQELTIKRGDFAIFLARGINTKFRTTQTETFDQTMYVNTNELYFRTGPNTTYPWMLKLQMGQEVQYSYSVGNWSAIKVGEEVGYVHNTYLQLDKPSATQPPVTPTPAPTPIPVPVPTPKPPVVSPSPNTLSDLVVIIDPGHGGHDPGGSSSGYVEKNLALNISRHMNSYFAKTPIKTYMTRTDDYFITLQARPIFAAKNKGDVFVSLHTNASGTGAHGQETFYYARTAATNPYVMESRGLSMYMQNRMQEAWNLRNRGVKTKSLYVNRENTMPSTLVEMGFIDSPIDMAYLKSEVEREKMGKALFLATLDYFYHYEGRKDVLPLYKQFGATPSKKLH</sequence>
<keyword evidence="7" id="KW-1185">Reference proteome</keyword>
<evidence type="ECO:0000259" key="5">
    <source>
        <dbReference type="PROSITE" id="PS51781"/>
    </source>
</evidence>
<evidence type="ECO:0000259" key="4">
    <source>
        <dbReference type="PROSITE" id="PS51272"/>
    </source>
</evidence>
<feature type="domain" description="SH3b" evidence="5">
    <location>
        <begin position="198"/>
        <end position="260"/>
    </location>
</feature>
<evidence type="ECO:0000256" key="2">
    <source>
        <dbReference type="ARBA" id="ARBA00023316"/>
    </source>
</evidence>
<dbReference type="Proteomes" id="UP001596170">
    <property type="component" value="Unassembled WGS sequence"/>
</dbReference>
<evidence type="ECO:0000256" key="3">
    <source>
        <dbReference type="SAM" id="SignalP"/>
    </source>
</evidence>
<dbReference type="PANTHER" id="PTHR30404">
    <property type="entry name" value="N-ACETYLMURAMOYL-L-ALANINE AMIDASE"/>
    <property type="match status" value="1"/>
</dbReference>